<sequence>MGDLLLLVVTFCNDVVAPSDSVKDQTLDQQCTVTRPGLVPHQIRGFLSAYKTMLISGPSYDCCSACSPKIVNAYKENGWEFIKRALTEKDYITELSGLAEVQRKAEAAANDVEWDSDEEGIEDGDGELL</sequence>
<name>A0A5M9JMI3_MONFR</name>
<accession>A0A5M9JMI3</accession>
<reference evidence="3 4" key="1">
    <citation type="submission" date="2019-06" db="EMBL/GenBank/DDBJ databases">
        <title>Genome Sequence of the Brown Rot Fungal Pathogen Monilinia fructicola.</title>
        <authorList>
            <person name="De Miccolis Angelini R.M."/>
            <person name="Landi L."/>
            <person name="Abate D."/>
            <person name="Pollastro S."/>
            <person name="Romanazzi G."/>
            <person name="Faretra F."/>
        </authorList>
    </citation>
    <scope>NUCLEOTIDE SEQUENCE [LARGE SCALE GENOMIC DNA]</scope>
    <source>
        <strain evidence="3 4">Mfrc123</strain>
    </source>
</reference>
<dbReference type="EMBL" id="VICG01000008">
    <property type="protein sequence ID" value="KAA8569593.1"/>
    <property type="molecule type" value="Genomic_DNA"/>
</dbReference>
<dbReference type="AlphaFoldDB" id="A0A5M9JMI3"/>
<evidence type="ECO:0000256" key="1">
    <source>
        <dbReference type="SAM" id="MobiDB-lite"/>
    </source>
</evidence>
<feature type="signal peptide" evidence="2">
    <location>
        <begin position="1"/>
        <end position="21"/>
    </location>
</feature>
<evidence type="ECO:0000256" key="2">
    <source>
        <dbReference type="SAM" id="SignalP"/>
    </source>
</evidence>
<comment type="caution">
    <text evidence="3">The sequence shown here is derived from an EMBL/GenBank/DDBJ whole genome shotgun (WGS) entry which is preliminary data.</text>
</comment>
<dbReference type="VEuPathDB" id="FungiDB:MFRU_004g03360"/>
<feature type="compositionally biased region" description="Acidic residues" evidence="1">
    <location>
        <begin position="112"/>
        <end position="129"/>
    </location>
</feature>
<protein>
    <submittedName>
        <fullName evidence="3">Uncharacterized protein</fullName>
    </submittedName>
</protein>
<feature type="region of interest" description="Disordered" evidence="1">
    <location>
        <begin position="108"/>
        <end position="129"/>
    </location>
</feature>
<evidence type="ECO:0000313" key="4">
    <source>
        <dbReference type="Proteomes" id="UP000322873"/>
    </source>
</evidence>
<evidence type="ECO:0000313" key="3">
    <source>
        <dbReference type="EMBL" id="KAA8569593.1"/>
    </source>
</evidence>
<feature type="chain" id="PRO_5024368747" evidence="2">
    <location>
        <begin position="22"/>
        <end position="129"/>
    </location>
</feature>
<organism evidence="3 4">
    <name type="scientific">Monilinia fructicola</name>
    <name type="common">Brown rot fungus</name>
    <name type="synonym">Ciboria fructicola</name>
    <dbReference type="NCBI Taxonomy" id="38448"/>
    <lineage>
        <taxon>Eukaryota</taxon>
        <taxon>Fungi</taxon>
        <taxon>Dikarya</taxon>
        <taxon>Ascomycota</taxon>
        <taxon>Pezizomycotina</taxon>
        <taxon>Leotiomycetes</taxon>
        <taxon>Helotiales</taxon>
        <taxon>Sclerotiniaceae</taxon>
        <taxon>Monilinia</taxon>
    </lineage>
</organism>
<keyword evidence="2" id="KW-0732">Signal</keyword>
<proteinExistence type="predicted"/>
<keyword evidence="4" id="KW-1185">Reference proteome</keyword>
<dbReference type="Proteomes" id="UP000322873">
    <property type="component" value="Unassembled WGS sequence"/>
</dbReference>
<dbReference type="Gene3D" id="3.40.50.720">
    <property type="entry name" value="NAD(P)-binding Rossmann-like Domain"/>
    <property type="match status" value="1"/>
</dbReference>
<gene>
    <name evidence="3" type="ORF">EYC84_001206</name>
</gene>